<proteinExistence type="predicted"/>
<accession>A0A1Y1URX3</accession>
<dbReference type="AlphaFoldDB" id="A0A1Y1URX3"/>
<name>A0A1Y1URX3_9TREE</name>
<dbReference type="RefSeq" id="XP_021874398.1">
    <property type="nucleotide sequence ID" value="XM_022014321.1"/>
</dbReference>
<comment type="caution">
    <text evidence="1">The sequence shown here is derived from an EMBL/GenBank/DDBJ whole genome shotgun (WGS) entry which is preliminary data.</text>
</comment>
<dbReference type="InParanoid" id="A0A1Y1URX3"/>
<sequence>MPLHTTRIKRTMPSRTSHKGKYSLISYHRYPLHLFHSFLLLLTTLLILLEGSSGPGSGYWWIDLKYTDGGSWLLGGLGACEKGIRSVCNR</sequence>
<dbReference type="EMBL" id="NBSH01000001">
    <property type="protein sequence ID" value="ORX40719.1"/>
    <property type="molecule type" value="Genomic_DNA"/>
</dbReference>
<organism evidence="1 2">
    <name type="scientific">Kockovaella imperatae</name>
    <dbReference type="NCBI Taxonomy" id="4999"/>
    <lineage>
        <taxon>Eukaryota</taxon>
        <taxon>Fungi</taxon>
        <taxon>Dikarya</taxon>
        <taxon>Basidiomycota</taxon>
        <taxon>Agaricomycotina</taxon>
        <taxon>Tremellomycetes</taxon>
        <taxon>Tremellales</taxon>
        <taxon>Cuniculitremaceae</taxon>
        <taxon>Kockovaella</taxon>
    </lineage>
</organism>
<protein>
    <submittedName>
        <fullName evidence="1">Uncharacterized protein</fullName>
    </submittedName>
</protein>
<gene>
    <name evidence="1" type="ORF">BD324DRAFT_611864</name>
</gene>
<evidence type="ECO:0000313" key="2">
    <source>
        <dbReference type="Proteomes" id="UP000193218"/>
    </source>
</evidence>
<reference evidence="1 2" key="1">
    <citation type="submission" date="2017-03" db="EMBL/GenBank/DDBJ databases">
        <title>Widespread Adenine N6-methylation of Active Genes in Fungi.</title>
        <authorList>
            <consortium name="DOE Joint Genome Institute"/>
            <person name="Mondo S.J."/>
            <person name="Dannebaum R.O."/>
            <person name="Kuo R.C."/>
            <person name="Louie K.B."/>
            <person name="Bewick A.J."/>
            <person name="Labutti K."/>
            <person name="Haridas S."/>
            <person name="Kuo A."/>
            <person name="Salamov A."/>
            <person name="Ahrendt S.R."/>
            <person name="Lau R."/>
            <person name="Bowen B.P."/>
            <person name="Lipzen A."/>
            <person name="Sullivan W."/>
            <person name="Andreopoulos W.B."/>
            <person name="Clum A."/>
            <person name="Lindquist E."/>
            <person name="Daum C."/>
            <person name="Northen T.R."/>
            <person name="Ramamoorthy G."/>
            <person name="Schmitz R.J."/>
            <person name="Gryganskyi A."/>
            <person name="Culley D."/>
            <person name="Magnuson J."/>
            <person name="James T.Y."/>
            <person name="O'Malley M.A."/>
            <person name="Stajich J.E."/>
            <person name="Spatafora J.W."/>
            <person name="Visel A."/>
            <person name="Grigoriev I.V."/>
        </authorList>
    </citation>
    <scope>NUCLEOTIDE SEQUENCE [LARGE SCALE GENOMIC DNA]</scope>
    <source>
        <strain evidence="1 2">NRRL Y-17943</strain>
    </source>
</reference>
<evidence type="ECO:0000313" key="1">
    <source>
        <dbReference type="EMBL" id="ORX40719.1"/>
    </source>
</evidence>
<dbReference type="Proteomes" id="UP000193218">
    <property type="component" value="Unassembled WGS sequence"/>
</dbReference>
<keyword evidence="2" id="KW-1185">Reference proteome</keyword>
<dbReference type="GeneID" id="33556129"/>